<name>X1LJ38_9ZZZZ</name>
<comment type="caution">
    <text evidence="2">The sequence shown here is derived from an EMBL/GenBank/DDBJ whole genome shotgun (WGS) entry which is preliminary data.</text>
</comment>
<keyword evidence="1" id="KW-0812">Transmembrane</keyword>
<keyword evidence="1" id="KW-0472">Membrane</keyword>
<dbReference type="AlphaFoldDB" id="X1LJ38"/>
<gene>
    <name evidence="2" type="ORF">S06H3_21456</name>
</gene>
<evidence type="ECO:0000256" key="1">
    <source>
        <dbReference type="SAM" id="Phobius"/>
    </source>
</evidence>
<reference evidence="2" key="1">
    <citation type="journal article" date="2014" name="Front. Microbiol.">
        <title>High frequency of phylogenetically diverse reductive dehalogenase-homologous genes in deep subseafloor sedimentary metagenomes.</title>
        <authorList>
            <person name="Kawai M."/>
            <person name="Futagami T."/>
            <person name="Toyoda A."/>
            <person name="Takaki Y."/>
            <person name="Nishi S."/>
            <person name="Hori S."/>
            <person name="Arai W."/>
            <person name="Tsubouchi T."/>
            <person name="Morono Y."/>
            <person name="Uchiyama I."/>
            <person name="Ito T."/>
            <person name="Fujiyama A."/>
            <person name="Inagaki F."/>
            <person name="Takami H."/>
        </authorList>
    </citation>
    <scope>NUCLEOTIDE SEQUENCE</scope>
    <source>
        <strain evidence="2">Expedition CK06-06</strain>
    </source>
</reference>
<feature type="transmembrane region" description="Helical" evidence="1">
    <location>
        <begin position="15"/>
        <end position="34"/>
    </location>
</feature>
<keyword evidence="1" id="KW-1133">Transmembrane helix</keyword>
<protein>
    <submittedName>
        <fullName evidence="2">Uncharacterized protein</fullName>
    </submittedName>
</protein>
<proteinExistence type="predicted"/>
<evidence type="ECO:0000313" key="2">
    <source>
        <dbReference type="EMBL" id="GAI05856.1"/>
    </source>
</evidence>
<dbReference type="EMBL" id="BARV01011271">
    <property type="protein sequence ID" value="GAI05856.1"/>
    <property type="molecule type" value="Genomic_DNA"/>
</dbReference>
<feature type="non-terminal residue" evidence="2">
    <location>
        <position position="35"/>
    </location>
</feature>
<sequence>MFTYITIPADFVSSTLAYVGTVFTDLNLLIVLIIG</sequence>
<accession>X1LJ38</accession>
<organism evidence="2">
    <name type="scientific">marine sediment metagenome</name>
    <dbReference type="NCBI Taxonomy" id="412755"/>
    <lineage>
        <taxon>unclassified sequences</taxon>
        <taxon>metagenomes</taxon>
        <taxon>ecological metagenomes</taxon>
    </lineage>
</organism>